<dbReference type="Proteomes" id="UP000195569">
    <property type="component" value="Unassembled WGS sequence"/>
</dbReference>
<dbReference type="Gene3D" id="1.10.3360.10">
    <property type="entry name" value="VPA0735-like domain"/>
    <property type="match status" value="1"/>
</dbReference>
<accession>A0A1N7SCW7</accession>
<dbReference type="Pfam" id="PF06863">
    <property type="entry name" value="DUF1254"/>
    <property type="match status" value="1"/>
</dbReference>
<dbReference type="AlphaFoldDB" id="A0A1N7SCW7"/>
<feature type="chain" id="PRO_5013066106" evidence="1">
    <location>
        <begin position="30"/>
        <end position="479"/>
    </location>
</feature>
<feature type="domain" description="DUF1254" evidence="3">
    <location>
        <begin position="80"/>
        <end position="205"/>
    </location>
</feature>
<evidence type="ECO:0000259" key="3">
    <source>
        <dbReference type="Pfam" id="PF06863"/>
    </source>
</evidence>
<dbReference type="Pfam" id="PF06742">
    <property type="entry name" value="DUF1214"/>
    <property type="match status" value="1"/>
</dbReference>
<dbReference type="InterPro" id="IPR037050">
    <property type="entry name" value="DUF1254_sf"/>
</dbReference>
<gene>
    <name evidence="4" type="ORF">BN2476_460094</name>
</gene>
<keyword evidence="5" id="KW-1185">Reference proteome</keyword>
<keyword evidence="1" id="KW-0732">Signal</keyword>
<dbReference type="SUPFAM" id="SSF160935">
    <property type="entry name" value="VPA0735-like"/>
    <property type="match status" value="1"/>
</dbReference>
<dbReference type="PANTHER" id="PTHR36509:SF3">
    <property type="entry name" value="SIGNAL PEPTIDE PROTEIN"/>
    <property type="match status" value="1"/>
</dbReference>
<feature type="domain" description="DUF1214" evidence="2">
    <location>
        <begin position="358"/>
        <end position="463"/>
    </location>
</feature>
<proteinExistence type="predicted"/>
<dbReference type="InterPro" id="IPR037049">
    <property type="entry name" value="DUF1214_C_sf"/>
</dbReference>
<organism evidence="4 5">
    <name type="scientific">Paraburkholderia piptadeniae</name>
    <dbReference type="NCBI Taxonomy" id="1701573"/>
    <lineage>
        <taxon>Bacteria</taxon>
        <taxon>Pseudomonadati</taxon>
        <taxon>Pseudomonadota</taxon>
        <taxon>Betaproteobacteria</taxon>
        <taxon>Burkholderiales</taxon>
        <taxon>Burkholderiaceae</taxon>
        <taxon>Paraburkholderia</taxon>
    </lineage>
</organism>
<evidence type="ECO:0000313" key="4">
    <source>
        <dbReference type="EMBL" id="SIT45216.1"/>
    </source>
</evidence>
<evidence type="ECO:0000259" key="2">
    <source>
        <dbReference type="Pfam" id="PF06742"/>
    </source>
</evidence>
<sequence>MNTTVQLNRNGMRILLAAAALAITLPANAAAPSPPQEQSAPATQGILYRRAVEAAIWGMPIVSVDAMREAFFRDAHAHYNDIVYWSRPADWMNQTTTPNSSTLYVYFNFNLKDGPVVFDLPPSNGAATFGSLLDAWQEPLTDVGTSGQDAGKGARYLLLPPGFSGEAPAGYIPVHSSTLNGYALIRVIPKTLTGPDVASALASIREQRVYPLVQAANPPKQRHIDMAGKLFDGIVRYDETFYTRLARMVNEEPVASRDLVAMNQLRSVGIEKGSAFAPSTATQSILRAAVGEAHEEFIDTMRDNRKLWWPGAHWGVGGQGVATKTGFTFQTADYLDVDERGAIYYLAYAPPVKLGKASFYLTEWHDASGQKLRGERTYRLRVPPNVPARQFWAVTVYDVNSAGFIEHSPRVNLDSYDTDAQRNADGSIDLYFGSQPPSGKASNWIYIAPGKEWFAVFRFYGPEPAIFDHSWALADPVRQ</sequence>
<reference evidence="4" key="1">
    <citation type="submission" date="2016-12" db="EMBL/GenBank/DDBJ databases">
        <authorList>
            <person name="Moulin L."/>
        </authorList>
    </citation>
    <scope>NUCLEOTIDE SEQUENCE [LARGE SCALE GENOMIC DNA]</scope>
    <source>
        <strain evidence="4">STM 7183</strain>
    </source>
</reference>
<evidence type="ECO:0000256" key="1">
    <source>
        <dbReference type="SAM" id="SignalP"/>
    </source>
</evidence>
<name>A0A1N7SCW7_9BURK</name>
<dbReference type="EMBL" id="CYGY02000046">
    <property type="protein sequence ID" value="SIT45216.1"/>
    <property type="molecule type" value="Genomic_DNA"/>
</dbReference>
<dbReference type="RefSeq" id="WP_087736548.1">
    <property type="nucleotide sequence ID" value="NZ_CYGY02000046.1"/>
</dbReference>
<dbReference type="InterPro" id="IPR010679">
    <property type="entry name" value="DUF1254"/>
</dbReference>
<evidence type="ECO:0000313" key="5">
    <source>
        <dbReference type="Proteomes" id="UP000195569"/>
    </source>
</evidence>
<dbReference type="PANTHER" id="PTHR36509">
    <property type="entry name" value="BLL3101 PROTEIN"/>
    <property type="match status" value="1"/>
</dbReference>
<dbReference type="InterPro" id="IPR010621">
    <property type="entry name" value="DUF1214"/>
</dbReference>
<feature type="signal peptide" evidence="1">
    <location>
        <begin position="1"/>
        <end position="29"/>
    </location>
</feature>
<dbReference type="Gene3D" id="2.60.120.600">
    <property type="entry name" value="Domain of unknown function DUF1214, C-terminal domain"/>
    <property type="match status" value="1"/>
</dbReference>
<dbReference type="Gene3D" id="2.60.40.1610">
    <property type="entry name" value="Domain of unknown function DUF1254"/>
    <property type="match status" value="1"/>
</dbReference>
<comment type="caution">
    <text evidence="4">The sequence shown here is derived from an EMBL/GenBank/DDBJ whole genome shotgun (WGS) entry which is preliminary data.</text>
</comment>
<protein>
    <submittedName>
        <fullName evidence="4">Uncharacterized protein</fullName>
    </submittedName>
</protein>
<dbReference type="OrthoDB" id="272779at2"/>